<dbReference type="InterPro" id="IPR000182">
    <property type="entry name" value="GNAT_dom"/>
</dbReference>
<dbReference type="NCBIfam" id="TIGR01575">
    <property type="entry name" value="rimI"/>
    <property type="match status" value="1"/>
</dbReference>
<keyword evidence="7" id="KW-1185">Reference proteome</keyword>
<dbReference type="CDD" id="cd04301">
    <property type="entry name" value="NAT_SF"/>
    <property type="match status" value="1"/>
</dbReference>
<keyword evidence="6" id="KW-0689">Ribosomal protein</keyword>
<dbReference type="RefSeq" id="WP_330485111.1">
    <property type="nucleotide sequence ID" value="NZ_JAZBJZ010000088.1"/>
</dbReference>
<keyword evidence="6" id="KW-0687">Ribonucleoprotein</keyword>
<accession>A0AAW9Q0K1</accession>
<dbReference type="GO" id="GO:0008999">
    <property type="term" value="F:protein-N-terminal-alanine acetyltransferase activity"/>
    <property type="evidence" value="ECO:0007669"/>
    <property type="project" value="UniProtKB-EC"/>
</dbReference>
<dbReference type="PANTHER" id="PTHR43420:SF44">
    <property type="entry name" value="ACETYLTRANSFERASE YPEA"/>
    <property type="match status" value="1"/>
</dbReference>
<organism evidence="6 7">
    <name type="scientific">Tumidithrix elongata BACA0141</name>
    <dbReference type="NCBI Taxonomy" id="2716417"/>
    <lineage>
        <taxon>Bacteria</taxon>
        <taxon>Bacillati</taxon>
        <taxon>Cyanobacteriota</taxon>
        <taxon>Cyanophyceae</taxon>
        <taxon>Pseudanabaenales</taxon>
        <taxon>Pseudanabaenaceae</taxon>
        <taxon>Tumidithrix</taxon>
        <taxon>Tumidithrix elongata</taxon>
    </lineage>
</organism>
<dbReference type="AlphaFoldDB" id="A0AAW9Q0K1"/>
<keyword evidence="3 6" id="KW-0808">Transferase</keyword>
<proteinExistence type="inferred from homology"/>
<gene>
    <name evidence="6" type="primary">rimI</name>
    <name evidence="6" type="ORF">V2H45_18195</name>
</gene>
<dbReference type="GO" id="GO:0005840">
    <property type="term" value="C:ribosome"/>
    <property type="evidence" value="ECO:0007669"/>
    <property type="project" value="UniProtKB-KW"/>
</dbReference>
<protein>
    <submittedName>
        <fullName evidence="6">Ribosomal protein S18-alanine N-acetyltransferase</fullName>
        <ecNumber evidence="6">2.3.1.266</ecNumber>
    </submittedName>
</protein>
<keyword evidence="2" id="KW-0963">Cytoplasm</keyword>
<feature type="domain" description="N-acetyltransferase" evidence="5">
    <location>
        <begin position="3"/>
        <end position="148"/>
    </location>
</feature>
<dbReference type="Pfam" id="PF00583">
    <property type="entry name" value="Acetyltransf_1"/>
    <property type="match status" value="1"/>
</dbReference>
<evidence type="ECO:0000256" key="4">
    <source>
        <dbReference type="ARBA" id="ARBA00023315"/>
    </source>
</evidence>
<evidence type="ECO:0000259" key="5">
    <source>
        <dbReference type="PROSITE" id="PS51186"/>
    </source>
</evidence>
<evidence type="ECO:0000256" key="2">
    <source>
        <dbReference type="ARBA" id="ARBA00022490"/>
    </source>
</evidence>
<dbReference type="InterPro" id="IPR006464">
    <property type="entry name" value="AcTrfase_RimI/Ard1"/>
</dbReference>
<name>A0AAW9Q0K1_9CYAN</name>
<dbReference type="EC" id="2.3.1.266" evidence="6"/>
<dbReference type="EMBL" id="JAZBJZ010000088">
    <property type="protein sequence ID" value="MEE3718676.1"/>
    <property type="molecule type" value="Genomic_DNA"/>
</dbReference>
<dbReference type="Proteomes" id="UP001333818">
    <property type="component" value="Unassembled WGS sequence"/>
</dbReference>
<dbReference type="SUPFAM" id="SSF55729">
    <property type="entry name" value="Acyl-CoA N-acyltransferases (Nat)"/>
    <property type="match status" value="1"/>
</dbReference>
<evidence type="ECO:0000313" key="7">
    <source>
        <dbReference type="Proteomes" id="UP001333818"/>
    </source>
</evidence>
<dbReference type="PANTHER" id="PTHR43420">
    <property type="entry name" value="ACETYLTRANSFERASE"/>
    <property type="match status" value="1"/>
</dbReference>
<dbReference type="Gene3D" id="3.40.630.30">
    <property type="match status" value="1"/>
</dbReference>
<evidence type="ECO:0000256" key="3">
    <source>
        <dbReference type="ARBA" id="ARBA00022679"/>
    </source>
</evidence>
<evidence type="ECO:0000313" key="6">
    <source>
        <dbReference type="EMBL" id="MEE3718676.1"/>
    </source>
</evidence>
<dbReference type="InterPro" id="IPR016181">
    <property type="entry name" value="Acyl_CoA_acyltransferase"/>
</dbReference>
<dbReference type="InterPro" id="IPR050680">
    <property type="entry name" value="YpeA/RimI_acetyltransf"/>
</dbReference>
<keyword evidence="4 6" id="KW-0012">Acyltransferase</keyword>
<sequence>MQVRLVEITKALLSQIHAIDRTCLGGLWSLEAYEREVCSPNSYLVGIMSPENVILGFGCLWSILEEAHITILAVRPEYQRQGLGSYLVWGLLKAAHDRSLEWATLEVRASNQPAIALYQKFGFTEVGRRRNYYQVTGEDALILWCKGTHTPAFGKSLQIWQQDLIQVLASKGWVAQI</sequence>
<dbReference type="PROSITE" id="PS51186">
    <property type="entry name" value="GNAT"/>
    <property type="match status" value="1"/>
</dbReference>
<comment type="caution">
    <text evidence="6">The sequence shown here is derived from an EMBL/GenBank/DDBJ whole genome shotgun (WGS) entry which is preliminary data.</text>
</comment>
<comment type="similarity">
    <text evidence="1">Belongs to the acetyltransferase family. RimI subfamily.</text>
</comment>
<reference evidence="6" key="1">
    <citation type="submission" date="2024-01" db="EMBL/GenBank/DDBJ databases">
        <title>Bank of Algae and Cyanobacteria of the Azores (BACA) strain genomes.</title>
        <authorList>
            <person name="Luz R."/>
            <person name="Cordeiro R."/>
            <person name="Fonseca A."/>
            <person name="Goncalves V."/>
        </authorList>
    </citation>
    <scope>NUCLEOTIDE SEQUENCE</scope>
    <source>
        <strain evidence="6">BACA0141</strain>
    </source>
</reference>
<evidence type="ECO:0000256" key="1">
    <source>
        <dbReference type="ARBA" id="ARBA00005395"/>
    </source>
</evidence>